<evidence type="ECO:0000256" key="3">
    <source>
        <dbReference type="ARBA" id="ARBA00023295"/>
    </source>
</evidence>
<comment type="similarity">
    <text evidence="1 4">Belongs to the glycosyl hydrolase 31 family.</text>
</comment>
<dbReference type="SUPFAM" id="SSF51011">
    <property type="entry name" value="Glycosyl hydrolase domain"/>
    <property type="match status" value="1"/>
</dbReference>
<dbReference type="PANTHER" id="PTHR22762">
    <property type="entry name" value="ALPHA-GLUCOSIDASE"/>
    <property type="match status" value="1"/>
</dbReference>
<feature type="domain" description="Glycosyl hydrolase family 31 C-terminal" evidence="9">
    <location>
        <begin position="591"/>
        <end position="679"/>
    </location>
</feature>
<feature type="domain" description="Glycoside hydrolase family 31 N-terminal" evidence="7">
    <location>
        <begin position="52"/>
        <end position="216"/>
    </location>
</feature>
<evidence type="ECO:0000313" key="10">
    <source>
        <dbReference type="EMBL" id="MDN4164094.1"/>
    </source>
</evidence>
<dbReference type="Gene3D" id="2.60.40.1760">
    <property type="entry name" value="glycosyl hydrolase (family 31)"/>
    <property type="match status" value="1"/>
</dbReference>
<dbReference type="Pfam" id="PF13802">
    <property type="entry name" value="Gal_mutarotas_2"/>
    <property type="match status" value="1"/>
</dbReference>
<dbReference type="Pfam" id="PF21365">
    <property type="entry name" value="Glyco_hydro_31_3rd"/>
    <property type="match status" value="1"/>
</dbReference>
<feature type="domain" description="DUF5110" evidence="8">
    <location>
        <begin position="695"/>
        <end position="762"/>
    </location>
</feature>
<keyword evidence="11" id="KW-1185">Reference proteome</keyword>
<dbReference type="InterPro" id="IPR048395">
    <property type="entry name" value="Glyco_hydro_31_C"/>
</dbReference>
<dbReference type="InterPro" id="IPR025887">
    <property type="entry name" value="Glyco_hydro_31_N_dom"/>
</dbReference>
<feature type="domain" description="Glycoside hydrolase family 31 TIM barrel" evidence="6">
    <location>
        <begin position="260"/>
        <end position="582"/>
    </location>
</feature>
<keyword evidence="2 4" id="KW-0378">Hydrolase</keyword>
<dbReference type="Gene3D" id="2.60.40.1180">
    <property type="entry name" value="Golgi alpha-mannosidase II"/>
    <property type="match status" value="2"/>
</dbReference>
<dbReference type="EMBL" id="JAUHJS010000001">
    <property type="protein sequence ID" value="MDN4164094.1"/>
    <property type="molecule type" value="Genomic_DNA"/>
</dbReference>
<dbReference type="Proteomes" id="UP001168552">
    <property type="component" value="Unassembled WGS sequence"/>
</dbReference>
<dbReference type="InterPro" id="IPR033403">
    <property type="entry name" value="DUF5110"/>
</dbReference>
<dbReference type="Pfam" id="PF01055">
    <property type="entry name" value="Glyco_hydro_31_2nd"/>
    <property type="match status" value="1"/>
</dbReference>
<dbReference type="InterPro" id="IPR017853">
    <property type="entry name" value="GH"/>
</dbReference>
<dbReference type="Pfam" id="PF17137">
    <property type="entry name" value="DUF5110"/>
    <property type="match status" value="1"/>
</dbReference>
<dbReference type="RefSeq" id="WP_320002620.1">
    <property type="nucleotide sequence ID" value="NZ_JAUHJS010000001.1"/>
</dbReference>
<dbReference type="SUPFAM" id="SSF74650">
    <property type="entry name" value="Galactose mutarotase-like"/>
    <property type="match status" value="1"/>
</dbReference>
<dbReference type="InterPro" id="IPR011013">
    <property type="entry name" value="Gal_mutarotase_sf_dom"/>
</dbReference>
<dbReference type="InterPro" id="IPR030458">
    <property type="entry name" value="Glyco_hydro_31_AS"/>
</dbReference>
<evidence type="ECO:0000256" key="1">
    <source>
        <dbReference type="ARBA" id="ARBA00007806"/>
    </source>
</evidence>
<accession>A0ABT8F1I0</accession>
<protein>
    <submittedName>
        <fullName evidence="10">Glycoside hydrolase family 31 protein</fullName>
    </submittedName>
</protein>
<feature type="signal peptide" evidence="5">
    <location>
        <begin position="1"/>
        <end position="24"/>
    </location>
</feature>
<evidence type="ECO:0000259" key="6">
    <source>
        <dbReference type="Pfam" id="PF01055"/>
    </source>
</evidence>
<feature type="chain" id="PRO_5046627417" evidence="5">
    <location>
        <begin position="25"/>
        <end position="823"/>
    </location>
</feature>
<evidence type="ECO:0000259" key="8">
    <source>
        <dbReference type="Pfam" id="PF17137"/>
    </source>
</evidence>
<dbReference type="CDD" id="cd14752">
    <property type="entry name" value="GH31_N"/>
    <property type="match status" value="1"/>
</dbReference>
<keyword evidence="5" id="KW-0732">Signal</keyword>
<evidence type="ECO:0000259" key="7">
    <source>
        <dbReference type="Pfam" id="PF13802"/>
    </source>
</evidence>
<reference evidence="10" key="1">
    <citation type="submission" date="2023-06" db="EMBL/GenBank/DDBJ databases">
        <title>Cytophagales bacterium Strain LB-30, isolated from soil.</title>
        <authorList>
            <person name="Liu B."/>
        </authorList>
    </citation>
    <scope>NUCLEOTIDE SEQUENCE</scope>
    <source>
        <strain evidence="10">LB-30</strain>
    </source>
</reference>
<gene>
    <name evidence="10" type="ORF">QWY31_01210</name>
</gene>
<evidence type="ECO:0000259" key="9">
    <source>
        <dbReference type="Pfam" id="PF21365"/>
    </source>
</evidence>
<evidence type="ECO:0000313" key="11">
    <source>
        <dbReference type="Proteomes" id="UP001168552"/>
    </source>
</evidence>
<dbReference type="PANTHER" id="PTHR22762:SF166">
    <property type="entry name" value="ALPHA-GLUCOSIDASE"/>
    <property type="match status" value="1"/>
</dbReference>
<proteinExistence type="inferred from homology"/>
<name>A0ABT8F1I0_9BACT</name>
<dbReference type="PROSITE" id="PS00129">
    <property type="entry name" value="GLYCOSYL_HYDROL_F31_1"/>
    <property type="match status" value="1"/>
</dbReference>
<evidence type="ECO:0000256" key="5">
    <source>
        <dbReference type="SAM" id="SignalP"/>
    </source>
</evidence>
<sequence>MSKIYRFYAAILVTFALGIHTMAAQSLNQSLGNLSGFNQTEFGLKGSTPTGTFEVSLYSPSVIRVRIVKNNQHDDFSYSVIAQPKAVKFNLNDGSNKLTLSTDSVQLEITKNPVRFTLLTKDGKIVNQDDAAFGTSWIGDEVTTYKKLQPDEKFIGLGEKTGNLNRRGEGYTNYNTDYFGYPANADMLYVSTPFYIGLHSGLAYGIYMDNTYKSHFNFGASNNRFSSFTAEEGPMDYYLIHHKSVAEIIKSYTDLTGRMNMPPLWSLGYQQCRYSYYPDTEVLTVAKTFRDKKIPSDVIYLDIHYMDEYKIFTWNGQRFPNPDKMLEELKAMGFHVVIIVDPGIKVEEGYEAYEEGLKKDAFVKYPDGTNYTGQVWPGWCYFPDFTNPVARQWWGQSFKGYVDNGIDGFWNDMNEIATWGQRLPELMTFNYEGHPSTTRRARNMYGMQMARSTYEGTRSLLGGKRPFILTRAGFSGVQRYSAVWTGDNLPTDEHMMLGVRLVNSLGLTGIPYTGPDVGGFGGNTSVDLFARWISIGAFTPFFRGHKAINNADAEPWAYGEEVEEISRNYIQLRYNLMPYIYSNFYEASQSGVPVARSLAIYHPFDDRIYQGAYQHQYMFGPNIMVAPVESNKQITKVLLPSGSGWYDLHTGKYFAGNQEIYADCPKNQLPLYIKAGAIIPMQSPVLSAAEKNDGELKIHVYKGEGNSVFTLYEDDGETYEFEQGNFSTRDIRYDAKTKSITLAKPEGKFASKYSKVKLVLVGFEDLSKTAKVGGKKATVAKDNLSYLKAISKFDPIGAAGKVEGIPTQTISFDNSSSEIKVQW</sequence>
<evidence type="ECO:0000256" key="2">
    <source>
        <dbReference type="ARBA" id="ARBA00022801"/>
    </source>
</evidence>
<keyword evidence="3 4" id="KW-0326">Glycosidase</keyword>
<comment type="caution">
    <text evidence="10">The sequence shown here is derived from an EMBL/GenBank/DDBJ whole genome shotgun (WGS) entry which is preliminary data.</text>
</comment>
<organism evidence="10 11">
    <name type="scientific">Shiella aurantiaca</name>
    <dbReference type="NCBI Taxonomy" id="3058365"/>
    <lineage>
        <taxon>Bacteria</taxon>
        <taxon>Pseudomonadati</taxon>
        <taxon>Bacteroidota</taxon>
        <taxon>Cytophagia</taxon>
        <taxon>Cytophagales</taxon>
        <taxon>Shiellaceae</taxon>
        <taxon>Shiella</taxon>
    </lineage>
</organism>
<dbReference type="CDD" id="cd06604">
    <property type="entry name" value="GH31_glucosidase_II_MalA"/>
    <property type="match status" value="1"/>
</dbReference>
<dbReference type="InterPro" id="IPR013780">
    <property type="entry name" value="Glyco_hydro_b"/>
</dbReference>
<dbReference type="InterPro" id="IPR000322">
    <property type="entry name" value="Glyco_hydro_31_TIM"/>
</dbReference>
<dbReference type="Gene3D" id="3.20.20.80">
    <property type="entry name" value="Glycosidases"/>
    <property type="match status" value="1"/>
</dbReference>
<evidence type="ECO:0000256" key="4">
    <source>
        <dbReference type="RuleBase" id="RU361185"/>
    </source>
</evidence>
<dbReference type="SUPFAM" id="SSF51445">
    <property type="entry name" value="(Trans)glycosidases"/>
    <property type="match status" value="1"/>
</dbReference>
<dbReference type="GO" id="GO:0016787">
    <property type="term" value="F:hydrolase activity"/>
    <property type="evidence" value="ECO:0007669"/>
    <property type="project" value="UniProtKB-KW"/>
</dbReference>